<dbReference type="RefSeq" id="WP_093048502.1">
    <property type="nucleotide sequence ID" value="NZ_FOGT01000003.1"/>
</dbReference>
<dbReference type="PROSITE" id="PS51462">
    <property type="entry name" value="NUDIX"/>
    <property type="match status" value="1"/>
</dbReference>
<dbReference type="EMBL" id="FOGT01000003">
    <property type="protein sequence ID" value="SER72248.1"/>
    <property type="molecule type" value="Genomic_DNA"/>
</dbReference>
<dbReference type="AlphaFoldDB" id="A0A1H9RHY5"/>
<accession>A0A1H9RHY5</accession>
<dbReference type="GO" id="GO:0010945">
    <property type="term" value="F:coenzyme A diphosphatase activity"/>
    <property type="evidence" value="ECO:0007669"/>
    <property type="project" value="InterPro"/>
</dbReference>
<keyword evidence="5" id="KW-0460">Magnesium</keyword>
<dbReference type="InterPro" id="IPR045121">
    <property type="entry name" value="CoAse"/>
</dbReference>
<keyword evidence="6" id="KW-0464">Manganese</keyword>
<dbReference type="InterPro" id="IPR000086">
    <property type="entry name" value="NUDIX_hydrolase_dom"/>
</dbReference>
<dbReference type="SUPFAM" id="SSF55811">
    <property type="entry name" value="Nudix"/>
    <property type="match status" value="1"/>
</dbReference>
<comment type="cofactor">
    <cofactor evidence="1">
        <name>Mn(2+)</name>
        <dbReference type="ChEBI" id="CHEBI:29035"/>
    </cofactor>
</comment>
<name>A0A1H9RHY5_9BACI</name>
<organism evidence="8 9">
    <name type="scientific">Salipaludibacillus aurantiacus</name>
    <dbReference type="NCBI Taxonomy" id="1601833"/>
    <lineage>
        <taxon>Bacteria</taxon>
        <taxon>Bacillati</taxon>
        <taxon>Bacillota</taxon>
        <taxon>Bacilli</taxon>
        <taxon>Bacillales</taxon>
        <taxon>Bacillaceae</taxon>
    </lineage>
</organism>
<evidence type="ECO:0000256" key="5">
    <source>
        <dbReference type="ARBA" id="ARBA00022842"/>
    </source>
</evidence>
<evidence type="ECO:0000313" key="8">
    <source>
        <dbReference type="EMBL" id="SER72248.1"/>
    </source>
</evidence>
<gene>
    <name evidence="8" type="ORF">SAMN05518684_103159</name>
</gene>
<protein>
    <submittedName>
        <fullName evidence="8">8-oxo-dGTP pyrophosphatase MutT, NUDIX family</fullName>
    </submittedName>
</protein>
<evidence type="ECO:0000256" key="3">
    <source>
        <dbReference type="ARBA" id="ARBA00022723"/>
    </source>
</evidence>
<dbReference type="PANTHER" id="PTHR12992:SF11">
    <property type="entry name" value="MITOCHONDRIAL COENZYME A DIPHOSPHATASE NUDT8"/>
    <property type="match status" value="1"/>
</dbReference>
<evidence type="ECO:0000256" key="6">
    <source>
        <dbReference type="ARBA" id="ARBA00023211"/>
    </source>
</evidence>
<keyword evidence="9" id="KW-1185">Reference proteome</keyword>
<dbReference type="PANTHER" id="PTHR12992">
    <property type="entry name" value="NUDIX HYDROLASE"/>
    <property type="match status" value="1"/>
</dbReference>
<reference evidence="9" key="1">
    <citation type="submission" date="2016-10" db="EMBL/GenBank/DDBJ databases">
        <authorList>
            <person name="Varghese N."/>
            <person name="Submissions S."/>
        </authorList>
    </citation>
    <scope>NUCLEOTIDE SEQUENCE [LARGE SCALE GENOMIC DNA]</scope>
    <source>
        <strain evidence="9">S9</strain>
    </source>
</reference>
<dbReference type="CDD" id="cd03426">
    <property type="entry name" value="NUDIX_CoAse_Nudt7"/>
    <property type="match status" value="1"/>
</dbReference>
<sequence length="212" mass="24520">MKQLSDSVLKHLRNKKATVLDSETYTKFAIFVPLIELNHELHFIFQVRSRLVRQPGEVCFPGGKVDKTDPTVKYAAIRELSEELGVPPADAEILGELDYLVTPFRLMLFPFIGILPPDTAFNINKDEVEDIFYVPVSQLLNMEPKEHYIKLEAVPEDNFPYHLIPNGENYNWRTGVINEQFYEHQNYVIWGLTARILTHALKELHPTDNQTK</sequence>
<evidence type="ECO:0000313" key="9">
    <source>
        <dbReference type="Proteomes" id="UP000198571"/>
    </source>
</evidence>
<evidence type="ECO:0000256" key="2">
    <source>
        <dbReference type="ARBA" id="ARBA00001946"/>
    </source>
</evidence>
<dbReference type="STRING" id="1601833.SAMN05518684_103159"/>
<keyword evidence="3" id="KW-0479">Metal-binding</keyword>
<dbReference type="InterPro" id="IPR015797">
    <property type="entry name" value="NUDIX_hydrolase-like_dom_sf"/>
</dbReference>
<evidence type="ECO:0000256" key="1">
    <source>
        <dbReference type="ARBA" id="ARBA00001936"/>
    </source>
</evidence>
<evidence type="ECO:0000256" key="4">
    <source>
        <dbReference type="ARBA" id="ARBA00022801"/>
    </source>
</evidence>
<dbReference type="Gene3D" id="3.90.79.10">
    <property type="entry name" value="Nucleoside Triphosphate Pyrophosphohydrolase"/>
    <property type="match status" value="1"/>
</dbReference>
<dbReference type="Proteomes" id="UP000198571">
    <property type="component" value="Unassembled WGS sequence"/>
</dbReference>
<feature type="domain" description="Nudix hydrolase" evidence="7">
    <location>
        <begin position="25"/>
        <end position="156"/>
    </location>
</feature>
<proteinExistence type="predicted"/>
<evidence type="ECO:0000259" key="7">
    <source>
        <dbReference type="PROSITE" id="PS51462"/>
    </source>
</evidence>
<comment type="cofactor">
    <cofactor evidence="2">
        <name>Mg(2+)</name>
        <dbReference type="ChEBI" id="CHEBI:18420"/>
    </cofactor>
</comment>
<dbReference type="GO" id="GO:0046872">
    <property type="term" value="F:metal ion binding"/>
    <property type="evidence" value="ECO:0007669"/>
    <property type="project" value="UniProtKB-KW"/>
</dbReference>
<dbReference type="Pfam" id="PF00293">
    <property type="entry name" value="NUDIX"/>
    <property type="match status" value="1"/>
</dbReference>
<keyword evidence="4" id="KW-0378">Hydrolase</keyword>
<dbReference type="OrthoDB" id="9802805at2"/>